<dbReference type="AlphaFoldDB" id="A0A0K0XUT5"/>
<protein>
    <submittedName>
        <fullName evidence="4">TetR family transcriptional regulator</fullName>
    </submittedName>
</protein>
<evidence type="ECO:0000313" key="5">
    <source>
        <dbReference type="Proteomes" id="UP000066624"/>
    </source>
</evidence>
<organism evidence="4 5">
    <name type="scientific">Wenzhouxiangella marina</name>
    <dbReference type="NCBI Taxonomy" id="1579979"/>
    <lineage>
        <taxon>Bacteria</taxon>
        <taxon>Pseudomonadati</taxon>
        <taxon>Pseudomonadota</taxon>
        <taxon>Gammaproteobacteria</taxon>
        <taxon>Chromatiales</taxon>
        <taxon>Wenzhouxiangellaceae</taxon>
        <taxon>Wenzhouxiangella</taxon>
    </lineage>
</organism>
<dbReference type="EMBL" id="CP012154">
    <property type="protein sequence ID" value="AKS41381.1"/>
    <property type="molecule type" value="Genomic_DNA"/>
</dbReference>
<dbReference type="PROSITE" id="PS50977">
    <property type="entry name" value="HTH_TETR_2"/>
    <property type="match status" value="1"/>
</dbReference>
<dbReference type="InterPro" id="IPR009057">
    <property type="entry name" value="Homeodomain-like_sf"/>
</dbReference>
<evidence type="ECO:0000313" key="4">
    <source>
        <dbReference type="EMBL" id="AKS41381.1"/>
    </source>
</evidence>
<dbReference type="GO" id="GO:0000976">
    <property type="term" value="F:transcription cis-regulatory region binding"/>
    <property type="evidence" value="ECO:0007669"/>
    <property type="project" value="TreeGrafter"/>
</dbReference>
<keyword evidence="5" id="KW-1185">Reference proteome</keyword>
<proteinExistence type="predicted"/>
<keyword evidence="2" id="KW-0238">DNA-binding</keyword>
<evidence type="ECO:0000256" key="3">
    <source>
        <dbReference type="ARBA" id="ARBA00023163"/>
    </source>
</evidence>
<keyword evidence="1" id="KW-0805">Transcription regulation</keyword>
<reference evidence="4 5" key="1">
    <citation type="submission" date="2015-07" db="EMBL/GenBank/DDBJ databases">
        <authorList>
            <person name="Noorani M."/>
        </authorList>
    </citation>
    <scope>NUCLEOTIDE SEQUENCE [LARGE SCALE GENOMIC DNA]</scope>
    <source>
        <strain evidence="4 5">KCTC 42284</strain>
    </source>
</reference>
<dbReference type="InterPro" id="IPR001647">
    <property type="entry name" value="HTH_TetR"/>
</dbReference>
<dbReference type="GO" id="GO:0003700">
    <property type="term" value="F:DNA-binding transcription factor activity"/>
    <property type="evidence" value="ECO:0007669"/>
    <property type="project" value="TreeGrafter"/>
</dbReference>
<evidence type="ECO:0000256" key="2">
    <source>
        <dbReference type="ARBA" id="ARBA00023125"/>
    </source>
</evidence>
<dbReference type="SUPFAM" id="SSF48498">
    <property type="entry name" value="Tetracyclin repressor-like, C-terminal domain"/>
    <property type="match status" value="1"/>
</dbReference>
<dbReference type="RefSeq" id="WP_049725024.1">
    <property type="nucleotide sequence ID" value="NZ_CP012154.1"/>
</dbReference>
<dbReference type="PANTHER" id="PTHR30055">
    <property type="entry name" value="HTH-TYPE TRANSCRIPTIONAL REGULATOR RUTR"/>
    <property type="match status" value="1"/>
</dbReference>
<dbReference type="SUPFAM" id="SSF46689">
    <property type="entry name" value="Homeodomain-like"/>
    <property type="match status" value="1"/>
</dbReference>
<sequence>MNDAAIRDADRTRGQILDAAFDLFIDRGFAAVSIREIAVRSGVTKSLIHHHFGGKEALWEAVKEKAFGQYYQDQKDDLDATDSPGPDLLIRGVTSYFEFLRDNPRVVRLFGWTHLEGDTSCSHLDADLVRLGAQRIRQAQENGLLRDDVNPTHVVTMFISLCTQWFQAREHHRAWPGMGQDQEFLDDFLKVLMEGLLPRPEANQA</sequence>
<dbReference type="PANTHER" id="PTHR30055:SF234">
    <property type="entry name" value="HTH-TYPE TRANSCRIPTIONAL REGULATOR BETI"/>
    <property type="match status" value="1"/>
</dbReference>
<accession>A0A0K0XUT5</accession>
<dbReference type="Proteomes" id="UP000066624">
    <property type="component" value="Chromosome"/>
</dbReference>
<dbReference type="Pfam" id="PF00440">
    <property type="entry name" value="TetR_N"/>
    <property type="match status" value="1"/>
</dbReference>
<dbReference type="Pfam" id="PF17926">
    <property type="entry name" value="TetR_C_21"/>
    <property type="match status" value="1"/>
</dbReference>
<dbReference type="OrthoDB" id="9151800at2"/>
<dbReference type="STRING" id="1579979.WM2015_1004"/>
<name>A0A0K0XUT5_9GAMM</name>
<keyword evidence="3" id="KW-0804">Transcription</keyword>
<dbReference type="KEGG" id="wma:WM2015_1004"/>
<dbReference type="InterPro" id="IPR050109">
    <property type="entry name" value="HTH-type_TetR-like_transc_reg"/>
</dbReference>
<dbReference type="Gene3D" id="1.10.357.10">
    <property type="entry name" value="Tetracycline Repressor, domain 2"/>
    <property type="match status" value="1"/>
</dbReference>
<dbReference type="InterPro" id="IPR036271">
    <property type="entry name" value="Tet_transcr_reg_TetR-rel_C_sf"/>
</dbReference>
<evidence type="ECO:0000256" key="1">
    <source>
        <dbReference type="ARBA" id="ARBA00023015"/>
    </source>
</evidence>
<dbReference type="PRINTS" id="PR00455">
    <property type="entry name" value="HTHTETR"/>
</dbReference>
<dbReference type="InterPro" id="IPR041467">
    <property type="entry name" value="Sco4008_C"/>
</dbReference>
<gene>
    <name evidence="4" type="ORF">WM2015_1004</name>
</gene>